<reference evidence="2 3" key="1">
    <citation type="submission" date="2024-10" db="EMBL/GenBank/DDBJ databases">
        <authorList>
            <person name="Topkara A.R."/>
            <person name="Saygin H."/>
        </authorList>
    </citation>
    <scope>NUCLEOTIDE SEQUENCE [LARGE SCALE GENOMIC DNA]</scope>
    <source>
        <strain evidence="2 3">M3C6</strain>
    </source>
</reference>
<keyword evidence="1" id="KW-0812">Transmembrane</keyword>
<comment type="caution">
    <text evidence="2">The sequence shown here is derived from an EMBL/GenBank/DDBJ whole genome shotgun (WGS) entry which is preliminary data.</text>
</comment>
<organism evidence="2 3">
    <name type="scientific">Nonomuraea marmarensis</name>
    <dbReference type="NCBI Taxonomy" id="3351344"/>
    <lineage>
        <taxon>Bacteria</taxon>
        <taxon>Bacillati</taxon>
        <taxon>Actinomycetota</taxon>
        <taxon>Actinomycetes</taxon>
        <taxon>Streptosporangiales</taxon>
        <taxon>Streptosporangiaceae</taxon>
        <taxon>Nonomuraea</taxon>
    </lineage>
</organism>
<feature type="transmembrane region" description="Helical" evidence="1">
    <location>
        <begin position="26"/>
        <end position="44"/>
    </location>
</feature>
<dbReference type="Proteomes" id="UP001603978">
    <property type="component" value="Unassembled WGS sequence"/>
</dbReference>
<proteinExistence type="predicted"/>
<accession>A0ABW7A7Z1</accession>
<gene>
    <name evidence="2" type="ORF">ACFLIM_05630</name>
</gene>
<keyword evidence="3" id="KW-1185">Reference proteome</keyword>
<dbReference type="EMBL" id="JBICRM010000003">
    <property type="protein sequence ID" value="MFG1702656.1"/>
    <property type="molecule type" value="Genomic_DNA"/>
</dbReference>
<evidence type="ECO:0000313" key="2">
    <source>
        <dbReference type="EMBL" id="MFG1702656.1"/>
    </source>
</evidence>
<name>A0ABW7A7Z1_9ACTN</name>
<dbReference type="RefSeq" id="WP_393162619.1">
    <property type="nucleotide sequence ID" value="NZ_JBICRM010000003.1"/>
</dbReference>
<keyword evidence="1" id="KW-0472">Membrane</keyword>
<evidence type="ECO:0000256" key="1">
    <source>
        <dbReference type="SAM" id="Phobius"/>
    </source>
</evidence>
<evidence type="ECO:0008006" key="4">
    <source>
        <dbReference type="Google" id="ProtNLM"/>
    </source>
</evidence>
<evidence type="ECO:0000313" key="3">
    <source>
        <dbReference type="Proteomes" id="UP001603978"/>
    </source>
</evidence>
<sequence>MTYSDLHRPVAADSSPAAGRTDVLRIVLWVVLAVSAIGNTVASITDAGTVPHLVFGALSAVSAIILGVRFLRARR</sequence>
<feature type="transmembrane region" description="Helical" evidence="1">
    <location>
        <begin position="50"/>
        <end position="71"/>
    </location>
</feature>
<protein>
    <recommendedName>
        <fullName evidence="4">PEP-CTERM protein-sorting domain-containing protein</fullName>
    </recommendedName>
</protein>
<keyword evidence="1" id="KW-1133">Transmembrane helix</keyword>